<evidence type="ECO:0000313" key="2">
    <source>
        <dbReference type="Proteomes" id="UP000002016"/>
    </source>
</evidence>
<organism evidence="1 2">
    <name type="scientific">Pseudothermotoga lettingae (strain ATCC BAA-301 / DSM 14385 / NBRC 107922 / TMO)</name>
    <name type="common">Thermotoga lettingae</name>
    <dbReference type="NCBI Taxonomy" id="416591"/>
    <lineage>
        <taxon>Bacteria</taxon>
        <taxon>Thermotogati</taxon>
        <taxon>Thermotogota</taxon>
        <taxon>Thermotogae</taxon>
        <taxon>Thermotogales</taxon>
        <taxon>Thermotogaceae</taxon>
        <taxon>Pseudothermotoga</taxon>
    </lineage>
</organism>
<dbReference type="STRING" id="416591.Tlet_0449"/>
<dbReference type="OrthoDB" id="47313at2"/>
<evidence type="ECO:0000313" key="1">
    <source>
        <dbReference type="EMBL" id="ABV33016.1"/>
    </source>
</evidence>
<reference evidence="1 2" key="1">
    <citation type="submission" date="2007-08" db="EMBL/GenBank/DDBJ databases">
        <title>Complete sequence of Thermotoga lettingae TMO.</title>
        <authorList>
            <consortium name="US DOE Joint Genome Institute"/>
            <person name="Copeland A."/>
            <person name="Lucas S."/>
            <person name="Lapidus A."/>
            <person name="Barry K."/>
            <person name="Glavina del Rio T."/>
            <person name="Dalin E."/>
            <person name="Tice H."/>
            <person name="Pitluck S."/>
            <person name="Foster B."/>
            <person name="Bruce D."/>
            <person name="Schmutz J."/>
            <person name="Larimer F."/>
            <person name="Land M."/>
            <person name="Hauser L."/>
            <person name="Kyrpides N."/>
            <person name="Mikhailova N."/>
            <person name="Nelson K."/>
            <person name="Gogarten J.P."/>
            <person name="Noll K."/>
            <person name="Richardson P."/>
        </authorList>
    </citation>
    <scope>NUCLEOTIDE SEQUENCE [LARGE SCALE GENOMIC DNA]</scope>
    <source>
        <strain evidence="2">ATCC BAA-301 / DSM 14385 / NBRC 107922 / TMO</strain>
    </source>
</reference>
<reference evidence="1 2" key="2">
    <citation type="journal article" date="2009" name="Proc. Natl. Acad. Sci. U.S.A.">
        <title>On the chimeric nature, thermophilic origin, and phylogenetic placement of the Thermotogales.</title>
        <authorList>
            <person name="Zhaxybayeva O."/>
            <person name="Swithers K.S."/>
            <person name="Lapierre P."/>
            <person name="Fournier G.P."/>
            <person name="Bickhart D.M."/>
            <person name="DeBoy R.T."/>
            <person name="Nelson K.E."/>
            <person name="Nesbo C.L."/>
            <person name="Doolittle W.F."/>
            <person name="Gogarten J.P."/>
            <person name="Noll K.M."/>
        </authorList>
    </citation>
    <scope>NUCLEOTIDE SEQUENCE [LARGE SCALE GENOMIC DNA]</scope>
    <source>
        <strain evidence="2">ATCC BAA-301 / DSM 14385 / NBRC 107922 / TMO</strain>
    </source>
</reference>
<dbReference type="AlphaFoldDB" id="A8F4D2"/>
<gene>
    <name evidence="1" type="ordered locus">Tlet_0449</name>
</gene>
<protein>
    <submittedName>
        <fullName evidence="1">Uncharacterized protein</fullName>
    </submittedName>
</protein>
<dbReference type="KEGG" id="tle:Tlet_0449"/>
<dbReference type="EMBL" id="CP000812">
    <property type="protein sequence ID" value="ABV33016.1"/>
    <property type="molecule type" value="Genomic_DNA"/>
</dbReference>
<sequence length="80" mass="9427">MGISFERYIKAIEKVLNNMVEKERVNVDVSELWIDTSIPEDLIVEIIKNCQLEYPEALESITYDGKTLWKRDHDLRDSNI</sequence>
<accession>A8F4D2</accession>
<dbReference type="Proteomes" id="UP000002016">
    <property type="component" value="Chromosome"/>
</dbReference>
<dbReference type="HOGENOM" id="CLU_186688_0_0_0"/>
<name>A8F4D2_PSELT</name>
<keyword evidence="2" id="KW-1185">Reference proteome</keyword>
<proteinExistence type="predicted"/>
<dbReference type="RefSeq" id="WP_012002497.1">
    <property type="nucleotide sequence ID" value="NC_009828.1"/>
</dbReference>